<evidence type="ECO:0008006" key="4">
    <source>
        <dbReference type="Google" id="ProtNLM"/>
    </source>
</evidence>
<feature type="transmembrane region" description="Helical" evidence="1">
    <location>
        <begin position="34"/>
        <end position="55"/>
    </location>
</feature>
<organism evidence="2 3">
    <name type="scientific">Reichenbachiella carrageenanivorans</name>
    <dbReference type="NCBI Taxonomy" id="2979869"/>
    <lineage>
        <taxon>Bacteria</taxon>
        <taxon>Pseudomonadati</taxon>
        <taxon>Bacteroidota</taxon>
        <taxon>Cytophagia</taxon>
        <taxon>Cytophagales</taxon>
        <taxon>Reichenbachiellaceae</taxon>
        <taxon>Reichenbachiella</taxon>
    </lineage>
</organism>
<protein>
    <recommendedName>
        <fullName evidence="4">YhhN-like protein</fullName>
    </recommendedName>
</protein>
<dbReference type="RefSeq" id="WP_263049521.1">
    <property type="nucleotide sequence ID" value="NZ_CP106735.1"/>
</dbReference>
<reference evidence="2" key="1">
    <citation type="submission" date="2022-10" db="EMBL/GenBank/DDBJ databases">
        <title>Comparative genomics and taxonomic characterization of three novel marine species of genus Reichenbachiella exhibiting antioxidant and polysaccharide degradation activities.</title>
        <authorList>
            <person name="Muhammad N."/>
            <person name="Lee Y.-J."/>
            <person name="Ko J."/>
            <person name="Kim S.-G."/>
        </authorList>
    </citation>
    <scope>NUCLEOTIDE SEQUENCE</scope>
    <source>
        <strain evidence="2">Wsw4-B4</strain>
    </source>
</reference>
<keyword evidence="3" id="KW-1185">Reference proteome</keyword>
<feature type="transmembrane region" description="Helical" evidence="1">
    <location>
        <begin position="6"/>
        <end position="27"/>
    </location>
</feature>
<evidence type="ECO:0000313" key="2">
    <source>
        <dbReference type="EMBL" id="UXX77774.1"/>
    </source>
</evidence>
<name>A0ABY6CV41_9BACT</name>
<feature type="transmembrane region" description="Helical" evidence="1">
    <location>
        <begin position="117"/>
        <end position="135"/>
    </location>
</feature>
<feature type="transmembrane region" description="Helical" evidence="1">
    <location>
        <begin position="87"/>
        <end position="105"/>
    </location>
</feature>
<sequence length="205" mass="23875">MEMEKWVVYGSMFSVLLPLIIGSSTLMNKPDKGVLPILLLLLLSFLTDLICYFYAPYGPTYWIINLFSIFEILILGFIYSTQWKSRFIFLIVPIIWCVAFGIKLFENINGFHGEYFAISSFIVMAFACYAFYRIFIEESVLSLESYYFFWINTGFLIYASGSLFSFLLSHHILMENESSWMLHNAANILKNLLFAIGLWKARLTR</sequence>
<gene>
    <name evidence="2" type="ORF">N7E81_10370</name>
</gene>
<evidence type="ECO:0000256" key="1">
    <source>
        <dbReference type="SAM" id="Phobius"/>
    </source>
</evidence>
<keyword evidence="1" id="KW-0472">Membrane</keyword>
<keyword evidence="1" id="KW-1133">Transmembrane helix</keyword>
<accession>A0ABY6CV41</accession>
<dbReference type="Proteomes" id="UP001062165">
    <property type="component" value="Chromosome"/>
</dbReference>
<evidence type="ECO:0000313" key="3">
    <source>
        <dbReference type="Proteomes" id="UP001062165"/>
    </source>
</evidence>
<feature type="transmembrane region" description="Helical" evidence="1">
    <location>
        <begin position="61"/>
        <end position="80"/>
    </location>
</feature>
<proteinExistence type="predicted"/>
<keyword evidence="1" id="KW-0812">Transmembrane</keyword>
<feature type="transmembrane region" description="Helical" evidence="1">
    <location>
        <begin position="147"/>
        <end position="168"/>
    </location>
</feature>
<dbReference type="EMBL" id="CP106735">
    <property type="protein sequence ID" value="UXX77774.1"/>
    <property type="molecule type" value="Genomic_DNA"/>
</dbReference>